<evidence type="ECO:0000256" key="2">
    <source>
        <dbReference type="SAM" id="SignalP"/>
    </source>
</evidence>
<dbReference type="PANTHER" id="PTHR34387:SF1">
    <property type="entry name" value="PERIPLASMIC IMMUNOGENIC PROTEIN"/>
    <property type="match status" value="1"/>
</dbReference>
<feature type="compositionally biased region" description="Low complexity" evidence="1">
    <location>
        <begin position="294"/>
        <end position="304"/>
    </location>
</feature>
<dbReference type="InterPro" id="IPR052022">
    <property type="entry name" value="26kDa_periplasmic_antigen"/>
</dbReference>
<keyword evidence="4" id="KW-1185">Reference proteome</keyword>
<accession>A0A418ZQK0</accession>
<keyword evidence="2" id="KW-0732">Signal</keyword>
<dbReference type="AlphaFoldDB" id="A0A418ZQK0"/>
<sequence>MRANFTPRLARPLALSVALAALGAAPALAAPMGCGHAGPSRLTVTGEGQARIAPDMASIQLGVSTQAETAAEAMAQNSEQQRAVIDALTGAGIAEDDIQTSGLNLNPLMQYGDGQAPTVTGYQAVNTVQVRVSELERLGEVLDAIVGAGANEISGISFTREDGADAQDEARRDAVADARRKAELLAEAAGVDLGPILTLRDVQTGGGGPRPMMRMEAAMADSVPVQPGQVEMAAQVEIDFALTGDGACAPMGPRGPRNGPGQDDGADRPEPVVPPMHGDGAPAPDEPIVPGIVEPLPDAPLMDAPEAEDAEAPAN</sequence>
<reference evidence="3 4" key="1">
    <citation type="submission" date="2018-09" db="EMBL/GenBank/DDBJ databases">
        <title>Paracoccus onubensis nov. sp. a moderate halophilic bacterium isolated from Gruta de las Maravillas (Aracena, Spain).</title>
        <authorList>
            <person name="Jurado V."/>
            <person name="Gutierrez-Patricio S."/>
            <person name="Gonzalez-Pimentel J.L."/>
            <person name="Laiz L."/>
            <person name="Saiz-Jimenez C."/>
        </authorList>
    </citation>
    <scope>NUCLEOTIDE SEQUENCE [LARGE SCALE GENOMIC DNA]</scope>
    <source>
        <strain evidence="3 4">DSM 19484</strain>
    </source>
</reference>
<dbReference type="Gene3D" id="3.30.110.170">
    <property type="entry name" value="Protein of unknown function (DUF541), domain 1"/>
    <property type="match status" value="1"/>
</dbReference>
<dbReference type="GO" id="GO:0006974">
    <property type="term" value="P:DNA damage response"/>
    <property type="evidence" value="ECO:0007669"/>
    <property type="project" value="TreeGrafter"/>
</dbReference>
<dbReference type="InterPro" id="IPR007497">
    <property type="entry name" value="SIMPL/DUF541"/>
</dbReference>
<evidence type="ECO:0000313" key="4">
    <source>
        <dbReference type="Proteomes" id="UP000285530"/>
    </source>
</evidence>
<dbReference type="EMBL" id="QZEV01000150">
    <property type="protein sequence ID" value="RJK96666.1"/>
    <property type="molecule type" value="Genomic_DNA"/>
</dbReference>
<evidence type="ECO:0000313" key="3">
    <source>
        <dbReference type="EMBL" id="RJK96666.1"/>
    </source>
</evidence>
<feature type="compositionally biased region" description="Acidic residues" evidence="1">
    <location>
        <begin position="305"/>
        <end position="315"/>
    </location>
</feature>
<dbReference type="OrthoDB" id="9813144at2"/>
<dbReference type="RefSeq" id="WP_119887719.1">
    <property type="nucleotide sequence ID" value="NZ_CP067169.1"/>
</dbReference>
<dbReference type="Gene3D" id="3.30.70.2970">
    <property type="entry name" value="Protein of unknown function (DUF541), domain 2"/>
    <property type="match status" value="1"/>
</dbReference>
<gene>
    <name evidence="3" type="ORF">D3P06_17280</name>
</gene>
<protein>
    <submittedName>
        <fullName evidence="3">SIMPL domain-containing protein</fullName>
    </submittedName>
</protein>
<proteinExistence type="predicted"/>
<feature type="signal peptide" evidence="2">
    <location>
        <begin position="1"/>
        <end position="29"/>
    </location>
</feature>
<feature type="compositionally biased region" description="Low complexity" evidence="1">
    <location>
        <begin position="250"/>
        <end position="261"/>
    </location>
</feature>
<feature type="chain" id="PRO_5019583979" evidence="2">
    <location>
        <begin position="30"/>
        <end position="315"/>
    </location>
</feature>
<feature type="region of interest" description="Disordered" evidence="1">
    <location>
        <begin position="245"/>
        <end position="315"/>
    </location>
</feature>
<dbReference type="Proteomes" id="UP000285530">
    <property type="component" value="Unassembled WGS sequence"/>
</dbReference>
<comment type="caution">
    <text evidence="3">The sequence shown here is derived from an EMBL/GenBank/DDBJ whole genome shotgun (WGS) entry which is preliminary data.</text>
</comment>
<dbReference type="PANTHER" id="PTHR34387">
    <property type="entry name" value="SLR1258 PROTEIN"/>
    <property type="match status" value="1"/>
</dbReference>
<organism evidence="3 4">
    <name type="scientific">Paracoccus aestuarii</name>
    <dbReference type="NCBI Taxonomy" id="453842"/>
    <lineage>
        <taxon>Bacteria</taxon>
        <taxon>Pseudomonadati</taxon>
        <taxon>Pseudomonadota</taxon>
        <taxon>Alphaproteobacteria</taxon>
        <taxon>Rhodobacterales</taxon>
        <taxon>Paracoccaceae</taxon>
        <taxon>Paracoccus</taxon>
    </lineage>
</organism>
<dbReference type="Pfam" id="PF04402">
    <property type="entry name" value="SIMPL"/>
    <property type="match status" value="1"/>
</dbReference>
<evidence type="ECO:0000256" key="1">
    <source>
        <dbReference type="SAM" id="MobiDB-lite"/>
    </source>
</evidence>
<name>A0A418ZQK0_9RHOB</name>